<name>A0A011NSP1_9PROT</name>
<dbReference type="Pfam" id="PF08843">
    <property type="entry name" value="AbiEii"/>
    <property type="match status" value="1"/>
</dbReference>
<accession>A0A011NSP1</accession>
<evidence type="ECO:0000313" key="2">
    <source>
        <dbReference type="Proteomes" id="UP000021816"/>
    </source>
</evidence>
<dbReference type="PATRIC" id="fig|1454003.3.peg.3141"/>
<evidence type="ECO:0000313" key="1">
    <source>
        <dbReference type="EMBL" id="EXI78371.1"/>
    </source>
</evidence>
<reference evidence="1 2" key="1">
    <citation type="submission" date="2014-02" db="EMBL/GenBank/DDBJ databases">
        <title>Expanding our view of genomic diversity in Candidatus Accumulibacter clades.</title>
        <authorList>
            <person name="Skennerton C.T."/>
            <person name="Barr J.J."/>
            <person name="Slater F.R."/>
            <person name="Bond P.L."/>
            <person name="Tyson G.W."/>
        </authorList>
    </citation>
    <scope>NUCLEOTIDE SEQUENCE [LARGE SCALE GENOMIC DNA]</scope>
    <source>
        <strain evidence="2">BA-92</strain>
    </source>
</reference>
<dbReference type="AlphaFoldDB" id="A0A011NSP1"/>
<dbReference type="Proteomes" id="UP000021816">
    <property type="component" value="Unassembled WGS sequence"/>
</dbReference>
<comment type="caution">
    <text evidence="1">The sequence shown here is derived from an EMBL/GenBank/DDBJ whole genome shotgun (WGS) entry which is preliminary data.</text>
</comment>
<dbReference type="EMBL" id="JEMX01000073">
    <property type="protein sequence ID" value="EXI78371.1"/>
    <property type="molecule type" value="Genomic_DNA"/>
</dbReference>
<protein>
    <recommendedName>
        <fullName evidence="3">Nucleotidyl transferase AbiEii/AbiGii toxin family protein</fullName>
    </recommendedName>
</protein>
<evidence type="ECO:0008006" key="3">
    <source>
        <dbReference type="Google" id="ProtNLM"/>
    </source>
</evidence>
<dbReference type="STRING" id="1454003.AW10_03085"/>
<proteinExistence type="predicted"/>
<dbReference type="InterPro" id="IPR014942">
    <property type="entry name" value="AbiEii"/>
</dbReference>
<organism evidence="1 2">
    <name type="scientific">Candidatus Accumulibacter appositus</name>
    <dbReference type="NCBI Taxonomy" id="1454003"/>
    <lineage>
        <taxon>Bacteria</taxon>
        <taxon>Pseudomonadati</taxon>
        <taxon>Pseudomonadota</taxon>
        <taxon>Betaproteobacteria</taxon>
        <taxon>Candidatus Accumulibacter</taxon>
    </lineage>
</organism>
<sequence>MSARNLGASVRGRLLNKARAENQDFGLLLTRYALERILFRLSISAQRDQFLLKGALLFDLWFEVPHRPTHDADLLGFGSAEIPHLEEAFRGICRIEAEDGIVFQPDSVRAIEIRKEASYAGVRITLMGLLDSARCPLQIDVGFGDALIPAPDEVCYPVILPEMPEPRLRAYSRYTVVAEKLEALVSLGMLNSRMKDFFDLWVLAKRSEFDGEILARAVAETFLRRQTRLPEGMPVGLSDEFLDDVQKQKQWLAFLRKNTLDAIPLPTVVRELRDFLLPVLAATSVSGGLDLVWQRADGWRTRA</sequence>
<gene>
    <name evidence="1" type="ORF">AW10_03085</name>
</gene>